<gene>
    <name evidence="2" type="ORF">OC846_005130</name>
</gene>
<evidence type="ECO:0000313" key="3">
    <source>
        <dbReference type="Proteomes" id="UP001176517"/>
    </source>
</evidence>
<feature type="region of interest" description="Disordered" evidence="1">
    <location>
        <begin position="207"/>
        <end position="234"/>
    </location>
</feature>
<reference evidence="2" key="1">
    <citation type="journal article" date="2023" name="PhytoFront">
        <title>Draft Genome Resources of Seven Strains of Tilletia horrida, Causal Agent of Kernel Smut of Rice.</title>
        <authorList>
            <person name="Khanal S."/>
            <person name="Antony Babu S."/>
            <person name="Zhou X.G."/>
        </authorList>
    </citation>
    <scope>NUCLEOTIDE SEQUENCE</scope>
    <source>
        <strain evidence="2">TX6</strain>
    </source>
</reference>
<name>A0AAN6JS33_9BASI</name>
<dbReference type="EMBL" id="JAPDMZ010000181">
    <property type="protein sequence ID" value="KAK0546771.1"/>
    <property type="molecule type" value="Genomic_DNA"/>
</dbReference>
<dbReference type="AlphaFoldDB" id="A0AAN6JS33"/>
<dbReference type="Proteomes" id="UP001176517">
    <property type="component" value="Unassembled WGS sequence"/>
</dbReference>
<proteinExistence type="predicted"/>
<feature type="compositionally biased region" description="Basic and acidic residues" evidence="1">
    <location>
        <begin position="91"/>
        <end position="100"/>
    </location>
</feature>
<feature type="compositionally biased region" description="Polar residues" evidence="1">
    <location>
        <begin position="209"/>
        <end position="218"/>
    </location>
</feature>
<organism evidence="2 3">
    <name type="scientific">Tilletia horrida</name>
    <dbReference type="NCBI Taxonomy" id="155126"/>
    <lineage>
        <taxon>Eukaryota</taxon>
        <taxon>Fungi</taxon>
        <taxon>Dikarya</taxon>
        <taxon>Basidiomycota</taxon>
        <taxon>Ustilaginomycotina</taxon>
        <taxon>Exobasidiomycetes</taxon>
        <taxon>Tilletiales</taxon>
        <taxon>Tilletiaceae</taxon>
        <taxon>Tilletia</taxon>
    </lineage>
</organism>
<comment type="caution">
    <text evidence="2">The sequence shown here is derived from an EMBL/GenBank/DDBJ whole genome shotgun (WGS) entry which is preliminary data.</text>
</comment>
<accession>A0AAN6JS33</accession>
<keyword evidence="3" id="KW-1185">Reference proteome</keyword>
<feature type="compositionally biased region" description="Low complexity" evidence="1">
    <location>
        <begin position="50"/>
        <end position="60"/>
    </location>
</feature>
<sequence>MPFFNKKRSDSPDSGTMDKLASSLSSLLSMHNPSGLESDQYGTPKTRPNSFCSIASSNSSGQPRLDFVCEEDEEANEADSLLHQPSSSPTDESRPNRRASDTSVTRDGSSGIPRFGTQHRARPLSIGPDNDESGMPFLMPTRRRQASLSLAVDELDIKRQKRCSVPSFAGTYYGSHYAASRRDSAGSGTPAAAAELCGWSFAYAPPRSRTGSASNECPTSPVLPFSPILPSADK</sequence>
<protein>
    <submittedName>
        <fullName evidence="2">Uncharacterized protein</fullName>
    </submittedName>
</protein>
<feature type="compositionally biased region" description="Acidic residues" evidence="1">
    <location>
        <begin position="68"/>
        <end position="77"/>
    </location>
</feature>
<feature type="region of interest" description="Disordered" evidence="1">
    <location>
        <begin position="1"/>
        <end position="137"/>
    </location>
</feature>
<evidence type="ECO:0000256" key="1">
    <source>
        <dbReference type="SAM" id="MobiDB-lite"/>
    </source>
</evidence>
<evidence type="ECO:0000313" key="2">
    <source>
        <dbReference type="EMBL" id="KAK0546771.1"/>
    </source>
</evidence>
<feature type="compositionally biased region" description="Polar residues" evidence="1">
    <location>
        <begin position="31"/>
        <end position="49"/>
    </location>
</feature>